<dbReference type="Proteomes" id="UP000276133">
    <property type="component" value="Unassembled WGS sequence"/>
</dbReference>
<evidence type="ECO:0000313" key="2">
    <source>
        <dbReference type="Proteomes" id="UP000276133"/>
    </source>
</evidence>
<reference evidence="1 2" key="1">
    <citation type="journal article" date="2018" name="Sci. Rep.">
        <title>Genomic signatures of local adaptation to the degree of environmental predictability in rotifers.</title>
        <authorList>
            <person name="Franch-Gras L."/>
            <person name="Hahn C."/>
            <person name="Garcia-Roger E.M."/>
            <person name="Carmona M.J."/>
            <person name="Serra M."/>
            <person name="Gomez A."/>
        </authorList>
    </citation>
    <scope>NUCLEOTIDE SEQUENCE [LARGE SCALE GENOMIC DNA]</scope>
    <source>
        <strain evidence="1">HYR1</strain>
    </source>
</reference>
<dbReference type="AlphaFoldDB" id="A0A3M7PUB5"/>
<sequence>MTCFEFIEIIVTKKYLSLSSSFLCTAVLIKTYASDPAGRPTVTLASQQVGAVRPGRTVRPY</sequence>
<gene>
    <name evidence="1" type="ORF">BpHYR1_054011</name>
</gene>
<proteinExistence type="predicted"/>
<accession>A0A3M7PUB5</accession>
<keyword evidence="2" id="KW-1185">Reference proteome</keyword>
<evidence type="ECO:0000313" key="1">
    <source>
        <dbReference type="EMBL" id="RNA02736.1"/>
    </source>
</evidence>
<comment type="caution">
    <text evidence="1">The sequence shown here is derived from an EMBL/GenBank/DDBJ whole genome shotgun (WGS) entry which is preliminary data.</text>
</comment>
<name>A0A3M7PUB5_BRAPC</name>
<protein>
    <submittedName>
        <fullName evidence="1">Uncharacterized protein</fullName>
    </submittedName>
</protein>
<dbReference type="EMBL" id="REGN01008773">
    <property type="protein sequence ID" value="RNA02736.1"/>
    <property type="molecule type" value="Genomic_DNA"/>
</dbReference>
<organism evidence="1 2">
    <name type="scientific">Brachionus plicatilis</name>
    <name type="common">Marine rotifer</name>
    <name type="synonym">Brachionus muelleri</name>
    <dbReference type="NCBI Taxonomy" id="10195"/>
    <lineage>
        <taxon>Eukaryota</taxon>
        <taxon>Metazoa</taxon>
        <taxon>Spiralia</taxon>
        <taxon>Gnathifera</taxon>
        <taxon>Rotifera</taxon>
        <taxon>Eurotatoria</taxon>
        <taxon>Monogononta</taxon>
        <taxon>Pseudotrocha</taxon>
        <taxon>Ploima</taxon>
        <taxon>Brachionidae</taxon>
        <taxon>Brachionus</taxon>
    </lineage>
</organism>